<comment type="caution">
    <text evidence="1">The sequence shown here is derived from an EMBL/GenBank/DDBJ whole genome shotgun (WGS) entry which is preliminary data.</text>
</comment>
<evidence type="ECO:0000313" key="1">
    <source>
        <dbReference type="EMBL" id="TQE14289.1"/>
    </source>
</evidence>
<organism evidence="1 2">
    <name type="scientific">Malus baccata</name>
    <name type="common">Siberian crab apple</name>
    <name type="synonym">Pyrus baccata</name>
    <dbReference type="NCBI Taxonomy" id="106549"/>
    <lineage>
        <taxon>Eukaryota</taxon>
        <taxon>Viridiplantae</taxon>
        <taxon>Streptophyta</taxon>
        <taxon>Embryophyta</taxon>
        <taxon>Tracheophyta</taxon>
        <taxon>Spermatophyta</taxon>
        <taxon>Magnoliopsida</taxon>
        <taxon>eudicotyledons</taxon>
        <taxon>Gunneridae</taxon>
        <taxon>Pentapetalae</taxon>
        <taxon>rosids</taxon>
        <taxon>fabids</taxon>
        <taxon>Rosales</taxon>
        <taxon>Rosaceae</taxon>
        <taxon>Amygdaloideae</taxon>
        <taxon>Maleae</taxon>
        <taxon>Malus</taxon>
    </lineage>
</organism>
<reference evidence="1 2" key="1">
    <citation type="journal article" date="2019" name="G3 (Bethesda)">
        <title>Sequencing of a Wild Apple (Malus baccata) Genome Unravels the Differences Between Cultivated and Wild Apple Species Regarding Disease Resistance and Cold Tolerance.</title>
        <authorList>
            <person name="Chen X."/>
        </authorList>
    </citation>
    <scope>NUCLEOTIDE SEQUENCE [LARGE SCALE GENOMIC DNA]</scope>
    <source>
        <strain evidence="2">cv. Shandingzi</strain>
        <tissue evidence="1">Leaves</tissue>
    </source>
</reference>
<evidence type="ECO:0000313" key="2">
    <source>
        <dbReference type="Proteomes" id="UP000315295"/>
    </source>
</evidence>
<dbReference type="EMBL" id="VIEB01000005">
    <property type="protein sequence ID" value="TQE14289.1"/>
    <property type="molecule type" value="Genomic_DNA"/>
</dbReference>
<dbReference type="AlphaFoldDB" id="A0A540NTE5"/>
<keyword evidence="2" id="KW-1185">Reference proteome</keyword>
<name>A0A540NTE5_MALBA</name>
<sequence>MYSSTHFGISNLDGILKNLFGEEHDDDEEFEFLRRQSTVVSLQNSTHVGVLVLEPKPTSKLCREKFEDDPTDFSLTNLCFLRIYGSVTDFRNVVS</sequence>
<dbReference type="Proteomes" id="UP000315295">
    <property type="component" value="Unassembled WGS sequence"/>
</dbReference>
<accession>A0A540NTE5</accession>
<gene>
    <name evidence="1" type="ORF">C1H46_000208</name>
</gene>
<protein>
    <submittedName>
        <fullName evidence="1">Uncharacterized protein</fullName>
    </submittedName>
</protein>
<proteinExistence type="predicted"/>